<feature type="transmembrane region" description="Helical" evidence="1">
    <location>
        <begin position="20"/>
        <end position="39"/>
    </location>
</feature>
<dbReference type="PANTHER" id="PTHR30572">
    <property type="entry name" value="MEMBRANE COMPONENT OF TRANSPORTER-RELATED"/>
    <property type="match status" value="1"/>
</dbReference>
<dbReference type="Proteomes" id="UP000517765">
    <property type="component" value="Unassembled WGS sequence"/>
</dbReference>
<feature type="transmembrane region" description="Helical" evidence="1">
    <location>
        <begin position="828"/>
        <end position="856"/>
    </location>
</feature>
<dbReference type="EMBL" id="JABJXA010000072">
    <property type="protein sequence ID" value="MBB1259926.1"/>
    <property type="molecule type" value="Genomic_DNA"/>
</dbReference>
<dbReference type="RefSeq" id="WP_143647957.1">
    <property type="nucleotide sequence ID" value="NZ_JABJXA010000072.1"/>
</dbReference>
<dbReference type="OrthoDB" id="3846564at2"/>
<name>A0A5P0YST7_9ACTN</name>
<comment type="caution">
    <text evidence="3">The sequence shown here is derived from an EMBL/GenBank/DDBJ whole genome shotgun (WGS) entry which is preliminary data.</text>
</comment>
<evidence type="ECO:0000313" key="4">
    <source>
        <dbReference type="Proteomes" id="UP000320857"/>
    </source>
</evidence>
<dbReference type="AlphaFoldDB" id="A0A5P0YST7"/>
<keyword evidence="1" id="KW-0472">Membrane</keyword>
<dbReference type="PANTHER" id="PTHR30572:SF4">
    <property type="entry name" value="ABC TRANSPORTER PERMEASE YTRF"/>
    <property type="match status" value="1"/>
</dbReference>
<evidence type="ECO:0000313" key="2">
    <source>
        <dbReference type="EMBL" id="MBB1259926.1"/>
    </source>
</evidence>
<reference evidence="5" key="2">
    <citation type="submission" date="2020-05" db="EMBL/GenBank/DDBJ databases">
        <title>Classification of alakaliphilic streptomycetes isolated from an alkaline soil next to Lonar Crater, India and a proposal for the recognition of Streptomyces alkaliterrae sp. nov.</title>
        <authorList>
            <person name="Golinska P."/>
        </authorList>
    </citation>
    <scope>NUCLEOTIDE SEQUENCE [LARGE SCALE GENOMIC DNA]</scope>
    <source>
        <strain evidence="5">OF8</strain>
    </source>
</reference>
<gene>
    <name evidence="3" type="ORF">FNX44_011555</name>
    <name evidence="2" type="ORF">H3147_13945</name>
</gene>
<feature type="transmembrane region" description="Helical" evidence="1">
    <location>
        <begin position="377"/>
        <end position="404"/>
    </location>
</feature>
<dbReference type="InterPro" id="IPR050250">
    <property type="entry name" value="Macrolide_Exporter_MacB"/>
</dbReference>
<dbReference type="GO" id="GO:0022857">
    <property type="term" value="F:transmembrane transporter activity"/>
    <property type="evidence" value="ECO:0007669"/>
    <property type="project" value="TreeGrafter"/>
</dbReference>
<protein>
    <submittedName>
        <fullName evidence="3">FtsX-like permease family protein</fullName>
    </submittedName>
</protein>
<feature type="transmembrane region" description="Helical" evidence="1">
    <location>
        <begin position="884"/>
        <end position="907"/>
    </location>
</feature>
<dbReference type="GO" id="GO:0005886">
    <property type="term" value="C:plasma membrane"/>
    <property type="evidence" value="ECO:0007669"/>
    <property type="project" value="TreeGrafter"/>
</dbReference>
<dbReference type="Proteomes" id="UP000320857">
    <property type="component" value="Unassembled WGS sequence"/>
</dbReference>
<keyword evidence="1" id="KW-1133">Transmembrane helix</keyword>
<feature type="transmembrane region" description="Helical" evidence="1">
    <location>
        <begin position="460"/>
        <end position="478"/>
    </location>
</feature>
<sequence length="919" mass="95686">MAQPRELLGWVRVRLSAARATAVALALIVAVTSFCAVLVPRVVEDQRDRALRHAVSGTTVLERSVSGEAVPEQYRSVDGDFLAPRALDEAEAAFVRRIRPPLRFDPERVAYGARNHAPADVVSEGLPRPTPYLDPELTLFAQQGEITDFADVVSGRPPGGRVAGGREDRRVEAALTEATARRMKVSVGDVLTLGGAQGEARVTVTGLLRPKDRSHPYWTNNRLLTKPRLKVLTEPGSDPAYLWEFGALLDRRAAPVLRDIRDGAVLYWHHPIDARALTADQVPTAQRMLTSLTSGADATGLSEESPVGDILVSSGLGPVLTAFERERDAVAPLVATALLGVGTAALIVLLMTAALGVERRRDELSLLRARGCSLPGLFGRLSAENAAVTVPAAALGSTLALLVAPGGGSVGGAVRGALLALVVVLVATFAGPLRAVAAHRTHQGTDRRDVVRARPSRRRTVIELTLLVLVGVAVAAVRGQGVEAGPLLAAAPVLLSLAAAVVLLRGYPLPLRLLGRAAARRRGPVLFLGLARAGRAPAGAGLPLLALLVTLTVAAFGGSVLTGVADARDRAALAAVGADARVADALGLPEEIKERVDVLPGVRSSLLVHADTRGRYAGRGSGASLFVVIADPEEYAELARRTGLGAFPADALRDDGGTTLPAVVSPGVAQQLGERGGITASGVPLDLRPVHTIDITPAVTSGEFAIVSADAVSRLRAKPHERHLQEPTMLLVTARDAAGGGLDAGALRAAAREVDEDSAVTVRAEERERLTDSPLQAGAGDVYLAALAAALGYSVLALLLSLVQTAPERGRLLARLRSMGLSRRQARGLLLVESLPQYALAVGGGVLVSAATVVLLRPGVDLGALAGTTTTGLRAELPLNATALALPALGVLALGGLTLLIQAWLMAGRRRPTEPRTVD</sequence>
<reference evidence="2" key="3">
    <citation type="journal article" name="Syst. Appl. Microbiol.">
        <title>Streptomyces alkaliterrae sp. nov., isolated from an alkaline soil, and emended descriptions of Streptomyces alkaliphilus, Streptomyces calidiresistens and Streptomyces durbertensis.</title>
        <authorList>
            <person name="Swiecimska M."/>
            <person name="Golinska P."/>
            <person name="Nouioui I."/>
            <person name="Wypij M."/>
            <person name="Rai M."/>
            <person name="Sangal V."/>
            <person name="Goodfellow M."/>
        </authorList>
    </citation>
    <scope>NUCLEOTIDE SEQUENCE</scope>
    <source>
        <strain evidence="2">OF8</strain>
    </source>
</reference>
<keyword evidence="1" id="KW-0812">Transmembrane</keyword>
<feature type="transmembrane region" description="Helical" evidence="1">
    <location>
        <begin position="782"/>
        <end position="807"/>
    </location>
</feature>
<dbReference type="EMBL" id="VJYK02000095">
    <property type="protein sequence ID" value="MQS02502.1"/>
    <property type="molecule type" value="Genomic_DNA"/>
</dbReference>
<reference evidence="3 4" key="1">
    <citation type="submission" date="2019-10" db="EMBL/GenBank/DDBJ databases">
        <title>Streptomyces sp. nov., a novel actinobacterium isolated from alkaline environment.</title>
        <authorList>
            <person name="Golinska P."/>
        </authorList>
    </citation>
    <scope>NUCLEOTIDE SEQUENCE [LARGE SCALE GENOMIC DNA]</scope>
    <source>
        <strain evidence="3 4">OF1</strain>
    </source>
</reference>
<organism evidence="3 4">
    <name type="scientific">Streptomyces alkaliterrae</name>
    <dbReference type="NCBI Taxonomy" id="2213162"/>
    <lineage>
        <taxon>Bacteria</taxon>
        <taxon>Bacillati</taxon>
        <taxon>Actinomycetota</taxon>
        <taxon>Actinomycetes</taxon>
        <taxon>Kitasatosporales</taxon>
        <taxon>Streptomycetaceae</taxon>
        <taxon>Streptomyces</taxon>
    </lineage>
</organism>
<keyword evidence="4" id="KW-1185">Reference proteome</keyword>
<evidence type="ECO:0000313" key="5">
    <source>
        <dbReference type="Proteomes" id="UP000517765"/>
    </source>
</evidence>
<evidence type="ECO:0000313" key="3">
    <source>
        <dbReference type="EMBL" id="MQS02502.1"/>
    </source>
</evidence>
<feature type="transmembrane region" description="Helical" evidence="1">
    <location>
        <begin position="484"/>
        <end position="504"/>
    </location>
</feature>
<proteinExistence type="predicted"/>
<feature type="transmembrane region" description="Helical" evidence="1">
    <location>
        <begin position="542"/>
        <end position="565"/>
    </location>
</feature>
<accession>A0A5P0YST7</accession>
<evidence type="ECO:0000256" key="1">
    <source>
        <dbReference type="SAM" id="Phobius"/>
    </source>
</evidence>
<feature type="transmembrane region" description="Helical" evidence="1">
    <location>
        <begin position="416"/>
        <end position="439"/>
    </location>
</feature>
<feature type="transmembrane region" description="Helical" evidence="1">
    <location>
        <begin position="333"/>
        <end position="357"/>
    </location>
</feature>